<dbReference type="Gramene" id="mRNA:HanXRQr2_Chr14g0636081">
    <property type="protein sequence ID" value="CDS:HanXRQr2_Chr14g0636081.1"/>
    <property type="gene ID" value="HanXRQr2_Chr14g0636081"/>
</dbReference>
<dbReference type="Proteomes" id="UP000215914">
    <property type="component" value="Chromosome 14"/>
</dbReference>
<keyword evidence="3" id="KW-1185">Reference proteome</keyword>
<protein>
    <submittedName>
        <fullName evidence="2">Uncharacterized protein</fullName>
    </submittedName>
</protein>
<reference evidence="1 3" key="1">
    <citation type="journal article" date="2017" name="Nature">
        <title>The sunflower genome provides insights into oil metabolism, flowering and Asterid evolution.</title>
        <authorList>
            <person name="Badouin H."/>
            <person name="Gouzy J."/>
            <person name="Grassa C.J."/>
            <person name="Murat F."/>
            <person name="Staton S.E."/>
            <person name="Cottret L."/>
            <person name="Lelandais-Briere C."/>
            <person name="Owens G.L."/>
            <person name="Carrere S."/>
            <person name="Mayjonade B."/>
            <person name="Legrand L."/>
            <person name="Gill N."/>
            <person name="Kane N.C."/>
            <person name="Bowers J.E."/>
            <person name="Hubner S."/>
            <person name="Bellec A."/>
            <person name="Berard A."/>
            <person name="Berges H."/>
            <person name="Blanchet N."/>
            <person name="Boniface M.C."/>
            <person name="Brunel D."/>
            <person name="Catrice O."/>
            <person name="Chaidir N."/>
            <person name="Claudel C."/>
            <person name="Donnadieu C."/>
            <person name="Faraut T."/>
            <person name="Fievet G."/>
            <person name="Helmstetter N."/>
            <person name="King M."/>
            <person name="Knapp S.J."/>
            <person name="Lai Z."/>
            <person name="Le Paslier M.C."/>
            <person name="Lippi Y."/>
            <person name="Lorenzon L."/>
            <person name="Mandel J.R."/>
            <person name="Marage G."/>
            <person name="Marchand G."/>
            <person name="Marquand E."/>
            <person name="Bret-Mestries E."/>
            <person name="Morien E."/>
            <person name="Nambeesan S."/>
            <person name="Nguyen T."/>
            <person name="Pegot-Espagnet P."/>
            <person name="Pouilly N."/>
            <person name="Raftis F."/>
            <person name="Sallet E."/>
            <person name="Schiex T."/>
            <person name="Thomas J."/>
            <person name="Vandecasteele C."/>
            <person name="Vares D."/>
            <person name="Vear F."/>
            <person name="Vautrin S."/>
            <person name="Crespi M."/>
            <person name="Mangin B."/>
            <person name="Burke J.M."/>
            <person name="Salse J."/>
            <person name="Munos S."/>
            <person name="Vincourt P."/>
            <person name="Rieseberg L.H."/>
            <person name="Langlade N.B."/>
        </authorList>
    </citation>
    <scope>NUCLEOTIDE SEQUENCE [LARGE SCALE GENOMIC DNA]</scope>
    <source>
        <strain evidence="3">cv. SF193</strain>
        <tissue evidence="1">Leaves</tissue>
    </source>
</reference>
<dbReference type="InParanoid" id="A0A251SFL4"/>
<proteinExistence type="predicted"/>
<evidence type="ECO:0000313" key="3">
    <source>
        <dbReference type="Proteomes" id="UP000215914"/>
    </source>
</evidence>
<reference evidence="2" key="2">
    <citation type="submission" date="2017-02" db="EMBL/GenBank/DDBJ databases">
        <title>Sunflower complete genome.</title>
        <authorList>
            <person name="Langlade N."/>
            <person name="Munos S."/>
        </authorList>
    </citation>
    <scope>NUCLEOTIDE SEQUENCE [LARGE SCALE GENOMIC DNA]</scope>
    <source>
        <tissue evidence="2">Leaves</tissue>
    </source>
</reference>
<organism evidence="2 3">
    <name type="scientific">Helianthus annuus</name>
    <name type="common">Common sunflower</name>
    <dbReference type="NCBI Taxonomy" id="4232"/>
    <lineage>
        <taxon>Eukaryota</taxon>
        <taxon>Viridiplantae</taxon>
        <taxon>Streptophyta</taxon>
        <taxon>Embryophyta</taxon>
        <taxon>Tracheophyta</taxon>
        <taxon>Spermatophyta</taxon>
        <taxon>Magnoliopsida</taxon>
        <taxon>eudicotyledons</taxon>
        <taxon>Gunneridae</taxon>
        <taxon>Pentapetalae</taxon>
        <taxon>asterids</taxon>
        <taxon>campanulids</taxon>
        <taxon>Asterales</taxon>
        <taxon>Asteraceae</taxon>
        <taxon>Asteroideae</taxon>
        <taxon>Heliantheae alliance</taxon>
        <taxon>Heliantheae</taxon>
        <taxon>Helianthus</taxon>
    </lineage>
</organism>
<name>A0A251SFL4_HELAN</name>
<reference evidence="1" key="3">
    <citation type="submission" date="2020-06" db="EMBL/GenBank/DDBJ databases">
        <title>Helianthus annuus Genome sequencing and assembly Release 2.</title>
        <authorList>
            <person name="Gouzy J."/>
            <person name="Langlade N."/>
            <person name="Munos S."/>
        </authorList>
    </citation>
    <scope>NUCLEOTIDE SEQUENCE</scope>
    <source>
        <tissue evidence="1">Leaves</tissue>
    </source>
</reference>
<dbReference type="EMBL" id="CM007903">
    <property type="protein sequence ID" value="OTF97649.1"/>
    <property type="molecule type" value="Genomic_DNA"/>
</dbReference>
<dbReference type="AlphaFoldDB" id="A0A251SFL4"/>
<sequence length="51" mass="5971">MMKIKGPYLFTQFTLGRLFTLEPYPSIICIYITVNQTNASIKAFKRHTIFN</sequence>
<gene>
    <name evidence="2" type="ORF">HannXRQ_Chr14g0436941</name>
    <name evidence="1" type="ORF">HanXRQr2_Chr14g0636081</name>
</gene>
<dbReference type="EMBL" id="MNCJ02000329">
    <property type="protein sequence ID" value="KAF5768407.1"/>
    <property type="molecule type" value="Genomic_DNA"/>
</dbReference>
<evidence type="ECO:0000313" key="1">
    <source>
        <dbReference type="EMBL" id="KAF5768407.1"/>
    </source>
</evidence>
<evidence type="ECO:0000313" key="2">
    <source>
        <dbReference type="EMBL" id="OTF97649.1"/>
    </source>
</evidence>
<accession>A0A251SFL4</accession>